<comment type="function">
    <text evidence="1">A possible function for this protein is to guide the assembly of the membrane sector of the ATPase enzyme complex.</text>
</comment>
<dbReference type="Proteomes" id="UP001595379">
    <property type="component" value="Unassembled WGS sequence"/>
</dbReference>
<comment type="similarity">
    <text evidence="1">Belongs to the bacterial AtpI family.</text>
</comment>
<keyword evidence="1" id="KW-0375">Hydrogen ion transport</keyword>
<reference evidence="5" key="1">
    <citation type="journal article" date="2019" name="Int. J. Syst. Evol. Microbiol.">
        <title>The Global Catalogue of Microorganisms (GCM) 10K type strain sequencing project: providing services to taxonomists for standard genome sequencing and annotation.</title>
        <authorList>
            <consortium name="The Broad Institute Genomics Platform"/>
            <consortium name="The Broad Institute Genome Sequencing Center for Infectious Disease"/>
            <person name="Wu L."/>
            <person name="Ma J."/>
        </authorList>
    </citation>
    <scope>NUCLEOTIDE SEQUENCE [LARGE SCALE GENOMIC DNA]</scope>
    <source>
        <strain evidence="5">KCTC 52487</strain>
    </source>
</reference>
<feature type="transmembrane region" description="Helical" evidence="3">
    <location>
        <begin position="46"/>
        <end position="68"/>
    </location>
</feature>
<dbReference type="InterPro" id="IPR016989">
    <property type="entry name" value="Atp1_alphaprobac"/>
</dbReference>
<gene>
    <name evidence="4" type="ORF">ACFOOR_10615</name>
</gene>
<keyword evidence="1 3" id="KW-0472">Membrane</keyword>
<keyword evidence="1" id="KW-0813">Transport</keyword>
<keyword evidence="3" id="KW-0812">Transmembrane</keyword>
<name>A0ABV6ZYZ0_9PROT</name>
<accession>A0ABV6ZYZ0</accession>
<protein>
    <recommendedName>
        <fullName evidence="1">ATP synthase protein I</fullName>
    </recommendedName>
</protein>
<proteinExistence type="inferred from homology"/>
<organism evidence="4 5">
    <name type="scientific">Hyphobacterium vulgare</name>
    <dbReference type="NCBI Taxonomy" id="1736751"/>
    <lineage>
        <taxon>Bacteria</taxon>
        <taxon>Pseudomonadati</taxon>
        <taxon>Pseudomonadota</taxon>
        <taxon>Alphaproteobacteria</taxon>
        <taxon>Maricaulales</taxon>
        <taxon>Maricaulaceae</taxon>
        <taxon>Hyphobacterium</taxon>
    </lineage>
</organism>
<dbReference type="EMBL" id="JBHRSV010000019">
    <property type="protein sequence ID" value="MFC2926558.1"/>
    <property type="molecule type" value="Genomic_DNA"/>
</dbReference>
<evidence type="ECO:0000256" key="3">
    <source>
        <dbReference type="SAM" id="Phobius"/>
    </source>
</evidence>
<sequence length="111" mass="11999">MSDQDESNHSDPRDKASDFERRLNAKLEARRVEEERRNPSRSGWSIGLRYGSDFFAGVLVGAGGGLVVDRLLGWTPWGLIVGLLLGFAAGTLNVVRAARDINASGDTGAKK</sequence>
<comment type="caution">
    <text evidence="4">The sequence shown here is derived from an EMBL/GenBank/DDBJ whole genome shotgun (WGS) entry which is preliminary data.</text>
</comment>
<keyword evidence="1" id="KW-0406">Ion transport</keyword>
<evidence type="ECO:0000313" key="4">
    <source>
        <dbReference type="EMBL" id="MFC2926558.1"/>
    </source>
</evidence>
<evidence type="ECO:0000313" key="5">
    <source>
        <dbReference type="Proteomes" id="UP001595379"/>
    </source>
</evidence>
<dbReference type="RefSeq" id="WP_343164343.1">
    <property type="nucleotide sequence ID" value="NZ_JBHRSV010000019.1"/>
</dbReference>
<feature type="transmembrane region" description="Helical" evidence="3">
    <location>
        <begin position="74"/>
        <end position="95"/>
    </location>
</feature>
<keyword evidence="3" id="KW-1133">Transmembrane helix</keyword>
<dbReference type="PIRSF" id="PIRSF032126">
    <property type="entry name" value="F0F1_ATP_synthase_subunit_I"/>
    <property type="match status" value="1"/>
</dbReference>
<evidence type="ECO:0000256" key="1">
    <source>
        <dbReference type="PIRNR" id="PIRNR032126"/>
    </source>
</evidence>
<dbReference type="Pfam" id="PF09527">
    <property type="entry name" value="ATPase_gene1"/>
    <property type="match status" value="1"/>
</dbReference>
<keyword evidence="5" id="KW-1185">Reference proteome</keyword>
<dbReference type="InterPro" id="IPR032820">
    <property type="entry name" value="ATPase_put"/>
</dbReference>
<feature type="region of interest" description="Disordered" evidence="2">
    <location>
        <begin position="1"/>
        <end position="22"/>
    </location>
</feature>
<evidence type="ECO:0000256" key="2">
    <source>
        <dbReference type="SAM" id="MobiDB-lite"/>
    </source>
</evidence>